<dbReference type="EMBL" id="BPLQ01012236">
    <property type="protein sequence ID" value="GIY63854.1"/>
    <property type="molecule type" value="Genomic_DNA"/>
</dbReference>
<dbReference type="Proteomes" id="UP001054837">
    <property type="component" value="Unassembled WGS sequence"/>
</dbReference>
<reference evidence="1 2" key="1">
    <citation type="submission" date="2021-06" db="EMBL/GenBank/DDBJ databases">
        <title>Caerostris darwini draft genome.</title>
        <authorList>
            <person name="Kono N."/>
            <person name="Arakawa K."/>
        </authorList>
    </citation>
    <scope>NUCLEOTIDE SEQUENCE [LARGE SCALE GENOMIC DNA]</scope>
</reference>
<evidence type="ECO:0000313" key="1">
    <source>
        <dbReference type="EMBL" id="GIY63854.1"/>
    </source>
</evidence>
<organism evidence="1 2">
    <name type="scientific">Caerostris darwini</name>
    <dbReference type="NCBI Taxonomy" id="1538125"/>
    <lineage>
        <taxon>Eukaryota</taxon>
        <taxon>Metazoa</taxon>
        <taxon>Ecdysozoa</taxon>
        <taxon>Arthropoda</taxon>
        <taxon>Chelicerata</taxon>
        <taxon>Arachnida</taxon>
        <taxon>Araneae</taxon>
        <taxon>Araneomorphae</taxon>
        <taxon>Entelegynae</taxon>
        <taxon>Araneoidea</taxon>
        <taxon>Araneidae</taxon>
        <taxon>Caerostris</taxon>
    </lineage>
</organism>
<keyword evidence="2" id="KW-1185">Reference proteome</keyword>
<sequence>MQKRLHWVTCFLRSPFVIRTRGHFGPGNGTDIVPENHPFPRCAKQWGRRTPDNFSGSFETAWKKPPGLVLKWWFSCDYLSFPISFPKSSLLSRNFTITRIDIRSTVLNERAESTNTECIHQDPLQPSPEKNCRFICMSRASKYSAVT</sequence>
<protein>
    <submittedName>
        <fullName evidence="1">Uncharacterized protein</fullName>
    </submittedName>
</protein>
<proteinExistence type="predicted"/>
<comment type="caution">
    <text evidence="1">The sequence shown here is derived from an EMBL/GenBank/DDBJ whole genome shotgun (WGS) entry which is preliminary data.</text>
</comment>
<gene>
    <name evidence="1" type="ORF">CDAR_186431</name>
</gene>
<name>A0AAV4V1U0_9ARAC</name>
<dbReference type="AlphaFoldDB" id="A0AAV4V1U0"/>
<evidence type="ECO:0000313" key="2">
    <source>
        <dbReference type="Proteomes" id="UP001054837"/>
    </source>
</evidence>
<accession>A0AAV4V1U0</accession>